<name>A0AB33ANT9_9STRE</name>
<dbReference type="KEGG" id="slu:KE3_1767"/>
<gene>
    <name evidence="2" type="ORF">KE3_1767</name>
</gene>
<dbReference type="AlphaFoldDB" id="A0AB33ANT9"/>
<evidence type="ECO:0000313" key="3">
    <source>
        <dbReference type="Proteomes" id="UP000015268"/>
    </source>
</evidence>
<feature type="compositionally biased region" description="Polar residues" evidence="1">
    <location>
        <begin position="1"/>
        <end position="13"/>
    </location>
</feature>
<sequence length="61" mass="6536">MVTSSNLSESKANLNKVGGPRSTTTHNITFKYTDNAGVEHKMVTAQIVDGGTISDFPIKII</sequence>
<feature type="region of interest" description="Disordered" evidence="1">
    <location>
        <begin position="1"/>
        <end position="26"/>
    </location>
</feature>
<keyword evidence="3" id="KW-1185">Reference proteome</keyword>
<evidence type="ECO:0000256" key="1">
    <source>
        <dbReference type="SAM" id="MobiDB-lite"/>
    </source>
</evidence>
<proteinExistence type="predicted"/>
<reference evidence="2 3" key="1">
    <citation type="journal article" date="2013" name="BMC Microbiol.">
        <title>Dynamics of fecal microbial communities in children with diarrhea of unknown etiology and genomic analysis of associated Streptococcus lutetiensis.</title>
        <authorList>
            <person name="Jin D."/>
            <person name="Chen C."/>
            <person name="Li L."/>
            <person name="Lu S."/>
            <person name="Li Z."/>
            <person name="Zhou Z."/>
            <person name="Jing H."/>
            <person name="Xu Y."/>
            <person name="Du P."/>
            <person name="Wang H."/>
            <person name="Xiong Y."/>
            <person name="Zheng H."/>
            <person name="Bai X."/>
            <person name="Sun H."/>
            <person name="Wang L."/>
            <person name="Ye C."/>
            <person name="Gottschalk M."/>
            <person name="Xu J."/>
        </authorList>
    </citation>
    <scope>NUCLEOTIDE SEQUENCE [LARGE SCALE GENOMIC DNA]</scope>
    <source>
        <strain evidence="2 3">033</strain>
    </source>
</reference>
<evidence type="ECO:0000313" key="2">
    <source>
        <dbReference type="EMBL" id="AGS06226.1"/>
    </source>
</evidence>
<organism evidence="2 3">
    <name type="scientific">Streptococcus lutetiensis 033</name>
    <dbReference type="NCBI Taxonomy" id="1076934"/>
    <lineage>
        <taxon>Bacteria</taxon>
        <taxon>Bacillati</taxon>
        <taxon>Bacillota</taxon>
        <taxon>Bacilli</taxon>
        <taxon>Lactobacillales</taxon>
        <taxon>Streptococcaceae</taxon>
        <taxon>Streptococcus</taxon>
    </lineage>
</organism>
<dbReference type="RefSeq" id="WP_020917427.1">
    <property type="nucleotide sequence ID" value="NC_021900.1"/>
</dbReference>
<protein>
    <submittedName>
        <fullName evidence="2">Uncharacterized protein</fullName>
    </submittedName>
</protein>
<dbReference type="EMBL" id="CP003025">
    <property type="protein sequence ID" value="AGS06226.1"/>
    <property type="molecule type" value="Genomic_DNA"/>
</dbReference>
<accession>A0AB33ANT9</accession>
<dbReference type="Proteomes" id="UP000015268">
    <property type="component" value="Chromosome"/>
</dbReference>